<dbReference type="EMBL" id="JAERUA010000024">
    <property type="protein sequence ID" value="KAI1883268.1"/>
    <property type="molecule type" value="Genomic_DNA"/>
</dbReference>
<dbReference type="Gene3D" id="3.30.40.10">
    <property type="entry name" value="Zinc/RING finger domain, C3HC4 (zinc finger)"/>
    <property type="match status" value="1"/>
</dbReference>
<evidence type="ECO:0000256" key="2">
    <source>
        <dbReference type="ARBA" id="ARBA00022771"/>
    </source>
</evidence>
<organism evidence="7 8">
    <name type="scientific">Albula goreensis</name>
    <dbReference type="NCBI Taxonomy" id="1534307"/>
    <lineage>
        <taxon>Eukaryota</taxon>
        <taxon>Metazoa</taxon>
        <taxon>Chordata</taxon>
        <taxon>Craniata</taxon>
        <taxon>Vertebrata</taxon>
        <taxon>Euteleostomi</taxon>
        <taxon>Actinopterygii</taxon>
        <taxon>Neopterygii</taxon>
        <taxon>Teleostei</taxon>
        <taxon>Albuliformes</taxon>
        <taxon>Albulidae</taxon>
        <taxon>Albula</taxon>
    </lineage>
</organism>
<dbReference type="PANTHER" id="PTHR46319">
    <property type="entry name" value="ZINC FINGER FYVE DOMAIN-CONTAINING PROTEIN"/>
    <property type="match status" value="1"/>
</dbReference>
<dbReference type="InterPro" id="IPR017455">
    <property type="entry name" value="Znf_FYVE-rel"/>
</dbReference>
<feature type="domain" description="FYVE-type" evidence="6">
    <location>
        <begin position="1"/>
        <end position="53"/>
    </location>
</feature>
<sequence>MKCEVKFTFTKRRHHCRACGKVFCAACCSLRCRLMYMDRKEARVCVTCHSTLTSAQSWESVGGGCGQSPNPNNPAEYCSTIPPLQQAQASGALSSPPPTVMVPVGVLKQPGNEGSLPRDQRRVWFADGILPNGEVADSSSAPAGSASPSETPPAAQESSRPPAASAAEGVSAPPQGVSAPAGAPTGSGAPAGSPVGSSVNLIPKDGLPPILISTGIKGGTGGQLTDYAVEERPSEILLMQQLEEGGADPLVFVLNANLLAMVKLVNYVNRKCWCVVTKGMHAVGQAEVVVLLQCLPDEKSLPKDVFSHFVQLYQDAITGNVVSHLGHSFFTQSFLGSKEHGGFLYISPSFQSLQDLLLPNPPYLFGILIQKWETPWAKVFPLRLMLRLGAEYRFYPCPLFSVRFRKPLFGETGHTIMNLLADFRNYQYTLPAVTGLVVDMEVRKTCIKIPSNRYNEMMKAMNKSNEHVLAVGACFNERADSHLVCVQNDDGNYQTQAISIHNQPRKVTGACFFVFSGALKASSGYLAKSSIVEDGVMVQITAETMDALRQALREMKDFSITCGKAGQEEGLEHVTIQWLEDEHSFNRGVISPIDGRSMESISSIKIFHRAEFKASGKVIRWTEVFFLQSDDQPNGSSDPADHSRLTENVARAFCVALCPHLKLLKEDGMSKLGLRVTLDSDQVGYLAGSNGQPLLPQYMKDLDSALVPVIHGGACQLTDGPVVMELIFYILENLS</sequence>
<dbReference type="AlphaFoldDB" id="A0A8T3CL06"/>
<dbReference type="InterPro" id="IPR000306">
    <property type="entry name" value="Znf_FYVE"/>
</dbReference>
<accession>A0A8T3CL06</accession>
<evidence type="ECO:0000256" key="4">
    <source>
        <dbReference type="PROSITE-ProRule" id="PRU00091"/>
    </source>
</evidence>
<evidence type="ECO:0000256" key="5">
    <source>
        <dbReference type="SAM" id="MobiDB-lite"/>
    </source>
</evidence>
<dbReference type="InterPro" id="IPR013083">
    <property type="entry name" value="Znf_RING/FYVE/PHD"/>
</dbReference>
<keyword evidence="3" id="KW-0862">Zinc</keyword>
<dbReference type="CDD" id="cd15729">
    <property type="entry name" value="FYVE_endofin"/>
    <property type="match status" value="1"/>
</dbReference>
<evidence type="ECO:0000313" key="7">
    <source>
        <dbReference type="EMBL" id="KAI1883268.1"/>
    </source>
</evidence>
<dbReference type="OrthoDB" id="5872154at2759"/>
<dbReference type="Pfam" id="PF11409">
    <property type="entry name" value="SARA"/>
    <property type="match status" value="1"/>
</dbReference>
<dbReference type="FunFam" id="4.10.720.10:FF:000001">
    <property type="entry name" value="Zinc finger, FYVE domain-containing 9a"/>
    <property type="match status" value="1"/>
</dbReference>
<dbReference type="SMART" id="SM01422">
    <property type="entry name" value="SARA"/>
    <property type="match status" value="1"/>
</dbReference>
<dbReference type="InterPro" id="IPR022557">
    <property type="entry name" value="SARA-like_C"/>
</dbReference>
<dbReference type="InterPro" id="IPR011011">
    <property type="entry name" value="Znf_FYVE_PHD"/>
</dbReference>
<gene>
    <name evidence="7" type="ORF">AGOR_G00243460</name>
</gene>
<dbReference type="Pfam" id="PF01363">
    <property type="entry name" value="FYVE"/>
    <property type="match status" value="1"/>
</dbReference>
<dbReference type="FunFam" id="3.30.500.40:FF:000001">
    <property type="entry name" value="Zinc finger, FYVE domain-containing 9a"/>
    <property type="match status" value="1"/>
</dbReference>
<dbReference type="GO" id="GO:0008270">
    <property type="term" value="F:zinc ion binding"/>
    <property type="evidence" value="ECO:0007669"/>
    <property type="project" value="UniProtKB-KW"/>
</dbReference>
<evidence type="ECO:0000259" key="6">
    <source>
        <dbReference type="PROSITE" id="PS50178"/>
    </source>
</evidence>
<dbReference type="SUPFAM" id="SSF57903">
    <property type="entry name" value="FYVE/PHD zinc finger"/>
    <property type="match status" value="1"/>
</dbReference>
<dbReference type="Gene3D" id="3.30.500.40">
    <property type="match status" value="1"/>
</dbReference>
<dbReference type="Gene3D" id="3.30.1360.220">
    <property type="entry name" value="Domain of unknown function (DUF3480), N-terminal subdomain"/>
    <property type="match status" value="1"/>
</dbReference>
<feature type="compositionally biased region" description="Low complexity" evidence="5">
    <location>
        <begin position="136"/>
        <end position="167"/>
    </location>
</feature>
<dbReference type="InterPro" id="IPR037145">
    <property type="entry name" value="SARA_Smad-bd_sf"/>
</dbReference>
<feature type="compositionally biased region" description="Low complexity" evidence="5">
    <location>
        <begin position="176"/>
        <end position="199"/>
    </location>
</feature>
<keyword evidence="2 4" id="KW-0863">Zinc-finger</keyword>
<dbReference type="Gene3D" id="4.10.720.10">
    <property type="entry name" value="Smad anchor for receptor activation, Smad-binding domain"/>
    <property type="match status" value="1"/>
</dbReference>
<dbReference type="InterPro" id="IPR024608">
    <property type="entry name" value="SARA-like_SBD"/>
</dbReference>
<dbReference type="Proteomes" id="UP000829720">
    <property type="component" value="Unassembled WGS sequence"/>
</dbReference>
<dbReference type="GO" id="GO:0031901">
    <property type="term" value="C:early endosome membrane"/>
    <property type="evidence" value="ECO:0007669"/>
    <property type="project" value="TreeGrafter"/>
</dbReference>
<proteinExistence type="predicted"/>
<dbReference type="SMART" id="SM01421">
    <property type="entry name" value="DUF3480"/>
    <property type="match status" value="1"/>
</dbReference>
<dbReference type="PANTHER" id="PTHR46319:SF2">
    <property type="entry name" value="ZINC FINGER FYVE DOMAIN-CONTAINING PROTEIN 9"/>
    <property type="match status" value="1"/>
</dbReference>
<evidence type="ECO:0000256" key="3">
    <source>
        <dbReference type="ARBA" id="ARBA00022833"/>
    </source>
</evidence>
<keyword evidence="8" id="KW-1185">Reference proteome</keyword>
<protein>
    <recommendedName>
        <fullName evidence="6">FYVE-type domain-containing protein</fullName>
    </recommendedName>
</protein>
<evidence type="ECO:0000313" key="8">
    <source>
        <dbReference type="Proteomes" id="UP000829720"/>
    </source>
</evidence>
<dbReference type="Pfam" id="PF11979">
    <property type="entry name" value="SARA_C"/>
    <property type="match status" value="1"/>
</dbReference>
<evidence type="ECO:0000256" key="1">
    <source>
        <dbReference type="ARBA" id="ARBA00022723"/>
    </source>
</evidence>
<dbReference type="SMART" id="SM00064">
    <property type="entry name" value="FYVE"/>
    <property type="match status" value="1"/>
</dbReference>
<feature type="region of interest" description="Disordered" evidence="5">
    <location>
        <begin position="134"/>
        <end position="199"/>
    </location>
</feature>
<comment type="caution">
    <text evidence="7">The sequence shown here is derived from an EMBL/GenBank/DDBJ whole genome shotgun (WGS) entry which is preliminary data.</text>
</comment>
<name>A0A8T3CL06_9TELE</name>
<dbReference type="FunFam" id="3.30.1360.220:FF:000001">
    <property type="entry name" value="Zinc finger, FYVE domain-containing 9a"/>
    <property type="match status" value="1"/>
</dbReference>
<reference evidence="7" key="1">
    <citation type="submission" date="2021-01" db="EMBL/GenBank/DDBJ databases">
        <authorList>
            <person name="Zahm M."/>
            <person name="Roques C."/>
            <person name="Cabau C."/>
            <person name="Klopp C."/>
            <person name="Donnadieu C."/>
            <person name="Jouanno E."/>
            <person name="Lampietro C."/>
            <person name="Louis A."/>
            <person name="Herpin A."/>
            <person name="Echchiki A."/>
            <person name="Berthelot C."/>
            <person name="Parey E."/>
            <person name="Roest-Crollius H."/>
            <person name="Braasch I."/>
            <person name="Postlethwait J."/>
            <person name="Bobe J."/>
            <person name="Montfort J."/>
            <person name="Bouchez O."/>
            <person name="Begum T."/>
            <person name="Mejri S."/>
            <person name="Adams A."/>
            <person name="Chen W.-J."/>
            <person name="Guiguen Y."/>
        </authorList>
    </citation>
    <scope>NUCLEOTIDE SEQUENCE</scope>
    <source>
        <tissue evidence="7">Blood</tissue>
    </source>
</reference>
<dbReference type="GO" id="GO:0016197">
    <property type="term" value="P:endosomal transport"/>
    <property type="evidence" value="ECO:0007669"/>
    <property type="project" value="TreeGrafter"/>
</dbReference>
<dbReference type="PROSITE" id="PS50178">
    <property type="entry name" value="ZF_FYVE"/>
    <property type="match status" value="1"/>
</dbReference>
<keyword evidence="1" id="KW-0479">Metal-binding</keyword>